<keyword evidence="3" id="KW-1185">Reference proteome</keyword>
<evidence type="ECO:0000313" key="2">
    <source>
        <dbReference type="EMBL" id="KAK9166262.1"/>
    </source>
</evidence>
<evidence type="ECO:0000256" key="1">
    <source>
        <dbReference type="SAM" id="MobiDB-lite"/>
    </source>
</evidence>
<protein>
    <submittedName>
        <fullName evidence="2">Uncharacterized protein</fullName>
    </submittedName>
</protein>
<organism evidence="2 3">
    <name type="scientific">Stephania cephalantha</name>
    <dbReference type="NCBI Taxonomy" id="152367"/>
    <lineage>
        <taxon>Eukaryota</taxon>
        <taxon>Viridiplantae</taxon>
        <taxon>Streptophyta</taxon>
        <taxon>Embryophyta</taxon>
        <taxon>Tracheophyta</taxon>
        <taxon>Spermatophyta</taxon>
        <taxon>Magnoliopsida</taxon>
        <taxon>Ranunculales</taxon>
        <taxon>Menispermaceae</taxon>
        <taxon>Menispermoideae</taxon>
        <taxon>Cissampelideae</taxon>
        <taxon>Stephania</taxon>
    </lineage>
</organism>
<evidence type="ECO:0000313" key="3">
    <source>
        <dbReference type="Proteomes" id="UP001419268"/>
    </source>
</evidence>
<accession>A0AAP0L9E8</accession>
<gene>
    <name evidence="2" type="ORF">Scep_001453</name>
</gene>
<dbReference type="AlphaFoldDB" id="A0AAP0L9E8"/>
<dbReference type="Proteomes" id="UP001419268">
    <property type="component" value="Unassembled WGS sequence"/>
</dbReference>
<feature type="compositionally biased region" description="Polar residues" evidence="1">
    <location>
        <begin position="45"/>
        <end position="55"/>
    </location>
</feature>
<reference evidence="2 3" key="1">
    <citation type="submission" date="2024-01" db="EMBL/GenBank/DDBJ databases">
        <title>Genome assemblies of Stephania.</title>
        <authorList>
            <person name="Yang L."/>
        </authorList>
    </citation>
    <scope>NUCLEOTIDE SEQUENCE [LARGE SCALE GENOMIC DNA]</scope>
    <source>
        <strain evidence="2">JXDWG</strain>
        <tissue evidence="2">Leaf</tissue>
    </source>
</reference>
<feature type="region of interest" description="Disordered" evidence="1">
    <location>
        <begin position="26"/>
        <end position="55"/>
    </location>
</feature>
<proteinExistence type="predicted"/>
<dbReference type="EMBL" id="JBBNAG010000001">
    <property type="protein sequence ID" value="KAK9166262.1"/>
    <property type="molecule type" value="Genomic_DNA"/>
</dbReference>
<comment type="caution">
    <text evidence="2">The sequence shown here is derived from an EMBL/GenBank/DDBJ whole genome shotgun (WGS) entry which is preliminary data.</text>
</comment>
<name>A0AAP0L9E8_9MAGN</name>
<sequence>MTYLKLLGETRDIECRVVEGQRDHKIYQFDPSTSKGKGKERSVGHTGSQDFQGDQDLSTILHNTREMSPRVVGKYISQVTGTSKSVSNSTSKPQQLLKSPHILNHRLSQPLWDMHEFWPFGDHHSGGNKFWLNNFLEVLPCMRNGFHPFILS</sequence>